<dbReference type="Gramene" id="PGSC0003DMT400090758">
    <property type="protein sequence ID" value="PGSC0003DMT400090758"/>
    <property type="gene ID" value="PGSC0003DMG400040329"/>
</dbReference>
<dbReference type="PaxDb" id="4113-PGSC0003DMT400090758"/>
<evidence type="ECO:0000313" key="2">
    <source>
        <dbReference type="Proteomes" id="UP000011115"/>
    </source>
</evidence>
<dbReference type="Proteomes" id="UP000011115">
    <property type="component" value="Unassembled WGS sequence"/>
</dbReference>
<organism evidence="1 2">
    <name type="scientific">Solanum tuberosum</name>
    <name type="common">Potato</name>
    <dbReference type="NCBI Taxonomy" id="4113"/>
    <lineage>
        <taxon>Eukaryota</taxon>
        <taxon>Viridiplantae</taxon>
        <taxon>Streptophyta</taxon>
        <taxon>Embryophyta</taxon>
        <taxon>Tracheophyta</taxon>
        <taxon>Spermatophyta</taxon>
        <taxon>Magnoliopsida</taxon>
        <taxon>eudicotyledons</taxon>
        <taxon>Gunneridae</taxon>
        <taxon>Pentapetalae</taxon>
        <taxon>asterids</taxon>
        <taxon>lamiids</taxon>
        <taxon>Solanales</taxon>
        <taxon>Solanaceae</taxon>
        <taxon>Solanoideae</taxon>
        <taxon>Solaneae</taxon>
        <taxon>Solanum</taxon>
    </lineage>
</organism>
<evidence type="ECO:0000313" key="1">
    <source>
        <dbReference type="EnsemblPlants" id="PGSC0003DMT400090758"/>
    </source>
</evidence>
<accession>M1DL43</accession>
<sequence length="170" mass="18883">MSWYDSPWTTLGVLEEDPKLNPQDPKQNQSWLKFGDLRKGSTPHRSIHSLWMTSIGQAPPDHAPAPDHGPAAQSVGLGLEPCLCNLVWTRLGQRLSTERKLNEMKALTVPNSEEENQVGEIKEQSVSRRTIPQCSTSSANATELEVVEGQCRKAMNQTKGRIAEWIGDPN</sequence>
<reference evidence="2" key="1">
    <citation type="journal article" date="2011" name="Nature">
        <title>Genome sequence and analysis of the tuber crop potato.</title>
        <authorList>
            <consortium name="The Potato Genome Sequencing Consortium"/>
        </authorList>
    </citation>
    <scope>NUCLEOTIDE SEQUENCE [LARGE SCALE GENOMIC DNA]</scope>
    <source>
        <strain evidence="2">cv. DM1-3 516 R44</strain>
    </source>
</reference>
<proteinExistence type="predicted"/>
<name>M1DL43_SOLTU</name>
<reference evidence="1" key="2">
    <citation type="submission" date="2015-06" db="UniProtKB">
        <authorList>
            <consortium name="EnsemblPlants"/>
        </authorList>
    </citation>
    <scope>IDENTIFICATION</scope>
    <source>
        <strain evidence="1">DM1-3 516 R44</strain>
    </source>
</reference>
<dbReference type="HOGENOM" id="CLU_1573376_0_0_1"/>
<protein>
    <submittedName>
        <fullName evidence="1">Uncharacterized protein</fullName>
    </submittedName>
</protein>
<dbReference type="EnsemblPlants" id="PGSC0003DMT400090758">
    <property type="protein sequence ID" value="PGSC0003DMT400090758"/>
    <property type="gene ID" value="PGSC0003DMG400040329"/>
</dbReference>
<dbReference type="InParanoid" id="M1DL43"/>
<dbReference type="AlphaFoldDB" id="M1DL43"/>
<keyword evidence="2" id="KW-1185">Reference proteome</keyword>